<evidence type="ECO:0000256" key="8">
    <source>
        <dbReference type="ARBA" id="ARBA00047740"/>
    </source>
</evidence>
<dbReference type="EC" id="3.6.1.74" evidence="7"/>
<dbReference type="InterPro" id="IPR004206">
    <property type="entry name" value="mRNA_triPase_Cet1"/>
</dbReference>
<protein>
    <recommendedName>
        <fullName evidence="7">mRNA 5'-phosphatase</fullName>
        <ecNumber evidence="7">3.6.1.74</ecNumber>
    </recommendedName>
</protein>
<dbReference type="Proteomes" id="UP000002899">
    <property type="component" value="Chromosome II"/>
</dbReference>
<evidence type="ECO:0000256" key="3">
    <source>
        <dbReference type="ARBA" id="ARBA00006345"/>
    </source>
</evidence>
<dbReference type="InterPro" id="IPR040343">
    <property type="entry name" value="Cet1/Ctl1"/>
</dbReference>
<keyword evidence="11" id="KW-1185">Reference proteome</keyword>
<evidence type="ECO:0000256" key="6">
    <source>
        <dbReference type="ARBA" id="ARBA00023242"/>
    </source>
</evidence>
<evidence type="ECO:0000256" key="7">
    <source>
        <dbReference type="ARBA" id="ARBA00035028"/>
    </source>
</evidence>
<keyword evidence="5" id="KW-0378">Hydrolase</keyword>
<dbReference type="GO" id="GO:0006397">
    <property type="term" value="P:mRNA processing"/>
    <property type="evidence" value="ECO:0007669"/>
    <property type="project" value="UniProtKB-KW"/>
</dbReference>
<evidence type="ECO:0000256" key="4">
    <source>
        <dbReference type="ARBA" id="ARBA00022664"/>
    </source>
</evidence>
<gene>
    <name evidence="10" type="ORF">BMR1_02g00675</name>
</gene>
<dbReference type="EMBL" id="FO082872">
    <property type="protein sequence ID" value="CCF73301.1"/>
    <property type="molecule type" value="Genomic_DNA"/>
</dbReference>
<dbReference type="AlphaFoldDB" id="I7IG30"/>
<comment type="subcellular location">
    <subcellularLocation>
        <location evidence="2">Nucleus</location>
    </subcellularLocation>
</comment>
<dbReference type="GO" id="GO:0004651">
    <property type="term" value="F:polynucleotide 5'-phosphatase activity"/>
    <property type="evidence" value="ECO:0007669"/>
    <property type="project" value="InterPro"/>
</dbReference>
<feature type="domain" description="mRNA triphosphatase Cet1-like" evidence="9">
    <location>
        <begin position="45"/>
        <end position="152"/>
    </location>
</feature>
<feature type="domain" description="mRNA triphosphatase Cet1-like" evidence="9">
    <location>
        <begin position="173"/>
        <end position="244"/>
    </location>
</feature>
<dbReference type="PANTHER" id="PTHR28118:SF1">
    <property type="entry name" value="POLYNUCLEOTIDE 5'-TRIPHOSPHATASE CTL1-RELATED"/>
    <property type="match status" value="1"/>
</dbReference>
<dbReference type="RefSeq" id="XP_012647910.1">
    <property type="nucleotide sequence ID" value="XM_012792456.1"/>
</dbReference>
<keyword evidence="6" id="KW-0539">Nucleus</keyword>
<comment type="catalytic activity">
    <reaction evidence="8">
        <text>a 5'-end triphospho-ribonucleoside in mRNA + H2O = a 5'-end diphospho-ribonucleoside in mRNA + phosphate + H(+)</text>
        <dbReference type="Rhea" id="RHEA:67004"/>
        <dbReference type="Rhea" id="RHEA-COMP:17164"/>
        <dbReference type="Rhea" id="RHEA-COMP:17165"/>
        <dbReference type="ChEBI" id="CHEBI:15377"/>
        <dbReference type="ChEBI" id="CHEBI:15378"/>
        <dbReference type="ChEBI" id="CHEBI:43474"/>
        <dbReference type="ChEBI" id="CHEBI:167616"/>
        <dbReference type="ChEBI" id="CHEBI:167618"/>
        <dbReference type="EC" id="3.6.1.74"/>
    </reaction>
    <physiologicalReaction direction="left-to-right" evidence="8">
        <dbReference type="Rhea" id="RHEA:67005"/>
    </physiologicalReaction>
</comment>
<reference evidence="10 11" key="2">
    <citation type="journal article" date="2013" name="PLoS ONE">
        <title>Whole genome mapping and re-organization of the nuclear and mitochondrial genomes of Babesia microti isolates.</title>
        <authorList>
            <person name="Cornillot E."/>
            <person name="Dassouli A."/>
            <person name="Garg A."/>
            <person name="Pachikara N."/>
            <person name="Randazzo S."/>
            <person name="Depoix D."/>
            <person name="Carcy B."/>
            <person name="Delbecq S."/>
            <person name="Frutos R."/>
            <person name="Silva J.C."/>
            <person name="Sutton R."/>
            <person name="Krause P.J."/>
            <person name="Mamoun C.B."/>
        </authorList>
    </citation>
    <scope>NUCLEOTIDE SEQUENCE [LARGE SCALE GENOMIC DNA]</scope>
    <source>
        <strain evidence="10 11">RI</strain>
    </source>
</reference>
<evidence type="ECO:0000313" key="10">
    <source>
        <dbReference type="EMBL" id="CCF73301.1"/>
    </source>
</evidence>
<reference evidence="10 11" key="3">
    <citation type="journal article" date="2016" name="Sci. Rep.">
        <title>Genome-wide diversity and gene expression profiling of Babesia microti isolates identify polymorphic genes that mediate host-pathogen interactions.</title>
        <authorList>
            <person name="Silva J.C."/>
            <person name="Cornillot E."/>
            <person name="McCracken C."/>
            <person name="Usmani-Brown S."/>
            <person name="Dwivedi A."/>
            <person name="Ifeonu O.O."/>
            <person name="Crabtree J."/>
            <person name="Gotia H.T."/>
            <person name="Virji A.Z."/>
            <person name="Reynes C."/>
            <person name="Colinge J."/>
            <person name="Kumar V."/>
            <person name="Lawres L."/>
            <person name="Pazzi J.E."/>
            <person name="Pablo J.V."/>
            <person name="Hung C."/>
            <person name="Brancato J."/>
            <person name="Kumari P."/>
            <person name="Orvis J."/>
            <person name="Tretina K."/>
            <person name="Chibucos M."/>
            <person name="Ott S."/>
            <person name="Sadzewicz L."/>
            <person name="Sengamalay N."/>
            <person name="Shetty A.C."/>
            <person name="Su Q."/>
            <person name="Tallon L."/>
            <person name="Fraser C.M."/>
            <person name="Frutos R."/>
            <person name="Molina D.M."/>
            <person name="Krause P.J."/>
            <person name="Ben Mamoun C."/>
        </authorList>
    </citation>
    <scope>NUCLEOTIDE SEQUENCE [LARGE SCALE GENOMIC DNA]</scope>
    <source>
        <strain evidence="10 11">RI</strain>
    </source>
</reference>
<dbReference type="GeneID" id="24423925"/>
<evidence type="ECO:0000256" key="2">
    <source>
        <dbReference type="ARBA" id="ARBA00004123"/>
    </source>
</evidence>
<accession>I7IG30</accession>
<dbReference type="CDD" id="cd07470">
    <property type="entry name" value="CYTH-like_mRNA_RTPase"/>
    <property type="match status" value="1"/>
</dbReference>
<evidence type="ECO:0000259" key="9">
    <source>
        <dbReference type="Pfam" id="PF02940"/>
    </source>
</evidence>
<evidence type="ECO:0000313" key="11">
    <source>
        <dbReference type="Proteomes" id="UP000002899"/>
    </source>
</evidence>
<dbReference type="Pfam" id="PF02940">
    <property type="entry name" value="mRNA_triPase"/>
    <property type="match status" value="2"/>
</dbReference>
<dbReference type="SUPFAM" id="SSF55154">
    <property type="entry name" value="CYTH-like phosphatases"/>
    <property type="match status" value="1"/>
</dbReference>
<dbReference type="VEuPathDB" id="PiroplasmaDB:BMR1_02g00675"/>
<sequence length="378" mass="42871">MEVKETVTGESTVTADGIVLALVEQLELLTLSQPLSEILSGKTIDRNIEVEARIGILKERDDKRFMLPTDGDAILAKRAQVSFTPGVSTTQLKLLSDMLKSDKQWAFKGVTQTIDRYFKLAHYEDQVRWSKSPNLETLDCITKSKLVTMDVTTGKVFYQEIYDNVGDMNDYLLLDYRIAINLETTVKTSELPNENMAVYQRYRTRESFYHNKTKITIDLTKVTSKAINKSVSNITDNCEVEVELNSKKLLNLLKADSAEHVVAKRRKLIQYCATLINTARSLCTLLSLDTNVCLNKKKLKIKLCDLRVGRHDSEVERYKKFVNQQEPLIGDYLYRALASPDADQIIPNTSFYDDPKQEIDGPFYAKIDDAGKKIVASG</sequence>
<comment type="cofactor">
    <cofactor evidence="1">
        <name>Mg(2+)</name>
        <dbReference type="ChEBI" id="CHEBI:18420"/>
    </cofactor>
</comment>
<dbReference type="Gene3D" id="3.20.100.10">
    <property type="entry name" value="mRNA triphosphatase Cet1-like"/>
    <property type="match status" value="1"/>
</dbReference>
<evidence type="ECO:0000256" key="5">
    <source>
        <dbReference type="ARBA" id="ARBA00022801"/>
    </source>
</evidence>
<reference evidence="10 11" key="1">
    <citation type="journal article" date="2012" name="Nucleic Acids Res.">
        <title>Sequencing of the smallest Apicomplexan genome from the human pathogen Babesia microti.</title>
        <authorList>
            <person name="Cornillot E."/>
            <person name="Hadj-Kaddour K."/>
            <person name="Dassouli A."/>
            <person name="Noel B."/>
            <person name="Ranwez V."/>
            <person name="Vacherie B."/>
            <person name="Augagneur Y."/>
            <person name="Bres V."/>
            <person name="Duclos A."/>
            <person name="Randazzo S."/>
            <person name="Carcy B."/>
            <person name="Debierre-Grockiego F."/>
            <person name="Delbecq S."/>
            <person name="Moubri-Menage K."/>
            <person name="Shams-Eldin H."/>
            <person name="Usmani-Brown S."/>
            <person name="Bringaud F."/>
            <person name="Wincker P."/>
            <person name="Vivares C.P."/>
            <person name="Schwarz R.T."/>
            <person name="Schetters T.P."/>
            <person name="Krause P.J."/>
            <person name="Gorenflot A."/>
            <person name="Berry V."/>
            <person name="Barbe V."/>
            <person name="Ben Mamoun C."/>
        </authorList>
    </citation>
    <scope>NUCLEOTIDE SEQUENCE [LARGE SCALE GENOMIC DNA]</scope>
    <source>
        <strain evidence="10 11">RI</strain>
    </source>
</reference>
<dbReference type="InterPro" id="IPR037009">
    <property type="entry name" value="mRNA_triPase_Cet1_sf"/>
</dbReference>
<dbReference type="GO" id="GO:0140818">
    <property type="term" value="F:mRNA 5'-triphosphate monophosphatase activity"/>
    <property type="evidence" value="ECO:0007669"/>
    <property type="project" value="UniProtKB-EC"/>
</dbReference>
<dbReference type="GO" id="GO:0005634">
    <property type="term" value="C:nucleus"/>
    <property type="evidence" value="ECO:0007669"/>
    <property type="project" value="UniProtKB-SubCell"/>
</dbReference>
<dbReference type="InterPro" id="IPR033469">
    <property type="entry name" value="CYTH-like_dom_sf"/>
</dbReference>
<name>I7IG30_BABMR</name>
<dbReference type="PANTHER" id="PTHR28118">
    <property type="entry name" value="POLYNUCLEOTIDE 5'-TRIPHOSPHATASE-RELATED"/>
    <property type="match status" value="1"/>
</dbReference>
<comment type="similarity">
    <text evidence="3">Belongs to the fungal TPase family.</text>
</comment>
<organism evidence="10 11">
    <name type="scientific">Babesia microti (strain RI)</name>
    <dbReference type="NCBI Taxonomy" id="1133968"/>
    <lineage>
        <taxon>Eukaryota</taxon>
        <taxon>Sar</taxon>
        <taxon>Alveolata</taxon>
        <taxon>Apicomplexa</taxon>
        <taxon>Aconoidasida</taxon>
        <taxon>Piroplasmida</taxon>
        <taxon>Babesiidae</taxon>
        <taxon>Babesia</taxon>
    </lineage>
</organism>
<dbReference type="KEGG" id="bmic:BMR1_02g00675"/>
<evidence type="ECO:0000256" key="1">
    <source>
        <dbReference type="ARBA" id="ARBA00001946"/>
    </source>
</evidence>
<dbReference type="OrthoDB" id="272147at2759"/>
<dbReference type="OMA" id="NSCTINR"/>
<keyword evidence="4" id="KW-0507">mRNA processing</keyword>
<proteinExistence type="inferred from homology"/>